<evidence type="ECO:0000313" key="2">
    <source>
        <dbReference type="Proteomes" id="UP000002453"/>
    </source>
</evidence>
<proteinExistence type="predicted"/>
<dbReference type="AlphaFoldDB" id="B7IEK6"/>
<dbReference type="STRING" id="484019.THA_12"/>
<keyword evidence="2" id="KW-1185">Reference proteome</keyword>
<dbReference type="HOGENOM" id="CLU_3206348_0_0_0"/>
<accession>B7IEK6</accession>
<organism evidence="1 2">
    <name type="scientific">Thermosipho africanus (strain TCF52B)</name>
    <dbReference type="NCBI Taxonomy" id="484019"/>
    <lineage>
        <taxon>Bacteria</taxon>
        <taxon>Thermotogati</taxon>
        <taxon>Thermotogota</taxon>
        <taxon>Thermotogae</taxon>
        <taxon>Thermotogales</taxon>
        <taxon>Fervidobacteriaceae</taxon>
        <taxon>Thermosipho</taxon>
    </lineage>
</organism>
<dbReference type="EMBL" id="CP001185">
    <property type="protein sequence ID" value="ACJ74520.1"/>
    <property type="molecule type" value="Genomic_DNA"/>
</dbReference>
<dbReference type="Proteomes" id="UP000002453">
    <property type="component" value="Chromosome"/>
</dbReference>
<protein>
    <submittedName>
        <fullName evidence="1">Uncharacterized protein</fullName>
    </submittedName>
</protein>
<dbReference type="KEGG" id="taf:THA_12"/>
<evidence type="ECO:0000313" key="1">
    <source>
        <dbReference type="EMBL" id="ACJ74520.1"/>
    </source>
</evidence>
<reference evidence="1 2" key="1">
    <citation type="journal article" date="2009" name="J. Bacteriol.">
        <title>The genome of Thermosipho africanus TCF52B: lateral genetic connections to the Firmicutes and Archaea.</title>
        <authorList>
            <person name="Nesboe C.L."/>
            <person name="Bapteste E."/>
            <person name="Curtis B."/>
            <person name="Dahle H."/>
            <person name="Lopez P."/>
            <person name="Macleod D."/>
            <person name="Dlutek M."/>
            <person name="Bowman S."/>
            <person name="Zhaxybayeva O."/>
            <person name="Birkeland N.-K."/>
            <person name="Doolittle W.F."/>
        </authorList>
    </citation>
    <scope>NUCLEOTIDE SEQUENCE [LARGE SCALE GENOMIC DNA]</scope>
    <source>
        <strain evidence="1 2">TCF52B</strain>
    </source>
</reference>
<gene>
    <name evidence="1" type="ordered locus">THA_12</name>
</gene>
<name>B7IEK6_THEAB</name>
<sequence length="45" mass="5540">MYKKKKHMEKLRDKLENEIPNTERNEKLLIKVWDIADILVNKFLL</sequence>